<evidence type="ECO:0000259" key="2">
    <source>
        <dbReference type="Pfam" id="PF01970"/>
    </source>
</evidence>
<evidence type="ECO:0000313" key="3">
    <source>
        <dbReference type="EMBL" id="ROU02331.1"/>
    </source>
</evidence>
<keyword evidence="1" id="KW-0812">Transmembrane</keyword>
<feature type="transmembrane region" description="Helical" evidence="1">
    <location>
        <begin position="77"/>
        <end position="95"/>
    </location>
</feature>
<feature type="transmembrane region" description="Helical" evidence="1">
    <location>
        <begin position="166"/>
        <end position="184"/>
    </location>
</feature>
<feature type="domain" description="DUF112" evidence="2">
    <location>
        <begin position="21"/>
        <end position="437"/>
    </location>
</feature>
<evidence type="ECO:0000313" key="4">
    <source>
        <dbReference type="Proteomes" id="UP000268016"/>
    </source>
</evidence>
<proteinExistence type="predicted"/>
<feature type="transmembrane region" description="Helical" evidence="1">
    <location>
        <begin position="138"/>
        <end position="159"/>
    </location>
</feature>
<feature type="transmembrane region" description="Helical" evidence="1">
    <location>
        <begin position="414"/>
        <end position="442"/>
    </location>
</feature>
<reference evidence="3 4" key="1">
    <citation type="submission" date="2018-10" db="EMBL/GenBank/DDBJ databases">
        <title>Histidinibacterium lentulum gen. nov., sp. nov., a marine bacterium from the culture broth of Picochlorum sp. 122.</title>
        <authorList>
            <person name="Wang G."/>
        </authorList>
    </citation>
    <scope>NUCLEOTIDE SEQUENCE [LARGE SCALE GENOMIC DNA]</scope>
    <source>
        <strain evidence="3 4">B17</strain>
    </source>
</reference>
<protein>
    <recommendedName>
        <fullName evidence="2">DUF112 domain-containing protein</fullName>
    </recommendedName>
</protein>
<feature type="transmembrane region" description="Helical" evidence="1">
    <location>
        <begin position="204"/>
        <end position="220"/>
    </location>
</feature>
<dbReference type="PANTHER" id="PTHR35342:SF5">
    <property type="entry name" value="TRICARBOXYLIC TRANSPORT PROTEIN"/>
    <property type="match status" value="1"/>
</dbReference>
<sequence>MDFLGPLIGGVSQLSDIWLWFFVIGGTIIGVIGGGMPGMGTTLLYGMVLPFTFALDPVHAVAFLLSISVGVGYGNSIPAILMGIPGTPAAVLTVLDGHQMHKRGEGGLALATAFMASVSGQVISILLFILLVVPLMDLAYSFLFPELFALYVLGILAIISLTGANMLKGLVAAAFGLLIALVGLDSVNLTTRYTFDIMILRNGFDTMAVLIGLLAVSELFRSSRQVFNWGGAEDDKRSRAFPPLSKLKPAIPATLGGTVLGTFVGAVPGAGATPAALLAYQQARMMSKEPEKFGKGSVEALAATDSAQNASNSGELIPTLGLGVPGSTSMVMLLSALTVQGFVPGPMMIRQTPDLFYAAIGGMLAASIVLLLLGWYMASLMLKAVHMSRTVVLILSLATVVLGVYSLNGRVFDLVVMFTAGVIGYFMLRYGYSTAAAALAFVLGGELERSLRLGLNLVDGSFVAFFTRPITATILLITLGIVIIGVVRSLRFRKRELNRARQGMTLGDQS</sequence>
<feature type="transmembrane region" description="Helical" evidence="1">
    <location>
        <begin position="107"/>
        <end position="132"/>
    </location>
</feature>
<keyword evidence="1" id="KW-0472">Membrane</keyword>
<feature type="transmembrane region" description="Helical" evidence="1">
    <location>
        <begin position="255"/>
        <end position="280"/>
    </location>
</feature>
<organism evidence="3 4">
    <name type="scientific">Histidinibacterium lentulum</name>
    <dbReference type="NCBI Taxonomy" id="2480588"/>
    <lineage>
        <taxon>Bacteria</taxon>
        <taxon>Pseudomonadati</taxon>
        <taxon>Pseudomonadota</taxon>
        <taxon>Alphaproteobacteria</taxon>
        <taxon>Rhodobacterales</taxon>
        <taxon>Paracoccaceae</taxon>
        <taxon>Histidinibacterium</taxon>
    </lineage>
</organism>
<dbReference type="EMBL" id="RDRB01000004">
    <property type="protein sequence ID" value="ROU02331.1"/>
    <property type="molecule type" value="Genomic_DNA"/>
</dbReference>
<dbReference type="Proteomes" id="UP000268016">
    <property type="component" value="Unassembled WGS sequence"/>
</dbReference>
<feature type="transmembrane region" description="Helical" evidence="1">
    <location>
        <begin position="390"/>
        <end position="407"/>
    </location>
</feature>
<keyword evidence="4" id="KW-1185">Reference proteome</keyword>
<accession>A0A3N2R4Q1</accession>
<dbReference type="InterPro" id="IPR002823">
    <property type="entry name" value="DUF112_TM"/>
</dbReference>
<feature type="transmembrane region" description="Helical" evidence="1">
    <location>
        <begin position="17"/>
        <end position="36"/>
    </location>
</feature>
<keyword evidence="1" id="KW-1133">Transmembrane helix</keyword>
<feature type="transmembrane region" description="Helical" evidence="1">
    <location>
        <begin position="43"/>
        <end position="65"/>
    </location>
</feature>
<comment type="caution">
    <text evidence="3">The sequence shown here is derived from an EMBL/GenBank/DDBJ whole genome shotgun (WGS) entry which is preliminary data.</text>
</comment>
<gene>
    <name evidence="3" type="ORF">EAT49_08260</name>
</gene>
<name>A0A3N2R4Q1_9RHOB</name>
<dbReference type="Pfam" id="PF01970">
    <property type="entry name" value="TctA"/>
    <property type="match status" value="1"/>
</dbReference>
<feature type="transmembrane region" description="Helical" evidence="1">
    <location>
        <begin position="462"/>
        <end position="487"/>
    </location>
</feature>
<evidence type="ECO:0000256" key="1">
    <source>
        <dbReference type="SAM" id="Phobius"/>
    </source>
</evidence>
<dbReference type="PANTHER" id="PTHR35342">
    <property type="entry name" value="TRICARBOXYLIC TRANSPORT PROTEIN"/>
    <property type="match status" value="1"/>
</dbReference>
<dbReference type="OrthoDB" id="9791872at2"/>
<dbReference type="AlphaFoldDB" id="A0A3N2R4Q1"/>
<feature type="transmembrane region" description="Helical" evidence="1">
    <location>
        <begin position="355"/>
        <end position="378"/>
    </location>
</feature>